<reference evidence="4 5" key="1">
    <citation type="submission" date="2019-02" db="EMBL/GenBank/DDBJ databases">
        <title>Deep-cultivation of Planctomycetes and their phenomic and genomic characterization uncovers novel biology.</title>
        <authorList>
            <person name="Wiegand S."/>
            <person name="Jogler M."/>
            <person name="Boedeker C."/>
            <person name="Pinto D."/>
            <person name="Vollmers J."/>
            <person name="Rivas-Marin E."/>
            <person name="Kohn T."/>
            <person name="Peeters S.H."/>
            <person name="Heuer A."/>
            <person name="Rast P."/>
            <person name="Oberbeckmann S."/>
            <person name="Bunk B."/>
            <person name="Jeske O."/>
            <person name="Meyerdierks A."/>
            <person name="Storesund J.E."/>
            <person name="Kallscheuer N."/>
            <person name="Luecker S."/>
            <person name="Lage O.M."/>
            <person name="Pohl T."/>
            <person name="Merkel B.J."/>
            <person name="Hornburger P."/>
            <person name="Mueller R.-W."/>
            <person name="Bruemmer F."/>
            <person name="Labrenz M."/>
            <person name="Spormann A.M."/>
            <person name="Op Den Camp H."/>
            <person name="Overmann J."/>
            <person name="Amann R."/>
            <person name="Jetten M.S.M."/>
            <person name="Mascher T."/>
            <person name="Medema M.H."/>
            <person name="Devos D.P."/>
            <person name="Kaster A.-K."/>
            <person name="Ovreas L."/>
            <person name="Rohde M."/>
            <person name="Galperin M.Y."/>
            <person name="Jogler C."/>
        </authorList>
    </citation>
    <scope>NUCLEOTIDE SEQUENCE [LARGE SCALE GENOMIC DNA]</scope>
    <source>
        <strain evidence="4 5">Pan14r</strain>
    </source>
</reference>
<dbReference type="PROSITE" id="PS51257">
    <property type="entry name" value="PROKAR_LIPOPROTEIN"/>
    <property type="match status" value="1"/>
</dbReference>
<dbReference type="OrthoDB" id="9803916at2"/>
<dbReference type="Gene3D" id="3.40.50.10890">
    <property type="match status" value="1"/>
</dbReference>
<evidence type="ECO:0000313" key="4">
    <source>
        <dbReference type="EMBL" id="TWT72546.1"/>
    </source>
</evidence>
<keyword evidence="5" id="KW-1185">Reference proteome</keyword>
<dbReference type="Pfam" id="PF07521">
    <property type="entry name" value="RMMBL"/>
    <property type="match status" value="1"/>
</dbReference>
<dbReference type="GO" id="GO:0016787">
    <property type="term" value="F:hydrolase activity"/>
    <property type="evidence" value="ECO:0007669"/>
    <property type="project" value="UniProtKB-KW"/>
</dbReference>
<dbReference type="SMART" id="SM01027">
    <property type="entry name" value="Beta-Casp"/>
    <property type="match status" value="1"/>
</dbReference>
<dbReference type="Pfam" id="PF10996">
    <property type="entry name" value="Beta-Casp"/>
    <property type="match status" value="1"/>
</dbReference>
<dbReference type="RefSeq" id="WP_146440374.1">
    <property type="nucleotide sequence ID" value="NZ_SJPL01000001.1"/>
</dbReference>
<dbReference type="InterPro" id="IPR001279">
    <property type="entry name" value="Metallo-B-lactamas"/>
</dbReference>
<dbReference type="PANTHER" id="PTHR11203:SF37">
    <property type="entry name" value="INTEGRATOR COMPLEX SUBUNIT 11"/>
    <property type="match status" value="1"/>
</dbReference>
<dbReference type="GO" id="GO:0004521">
    <property type="term" value="F:RNA endonuclease activity"/>
    <property type="evidence" value="ECO:0007669"/>
    <property type="project" value="TreeGrafter"/>
</dbReference>
<dbReference type="Proteomes" id="UP000317238">
    <property type="component" value="Unassembled WGS sequence"/>
</dbReference>
<proteinExistence type="predicted"/>
<keyword evidence="1 4" id="KW-0378">Hydrolase</keyword>
<dbReference type="InterPro" id="IPR036866">
    <property type="entry name" value="RibonucZ/Hydroxyglut_hydro"/>
</dbReference>
<dbReference type="EMBL" id="SJPL01000001">
    <property type="protein sequence ID" value="TWT72546.1"/>
    <property type="molecule type" value="Genomic_DNA"/>
</dbReference>
<dbReference type="Gene3D" id="3.60.15.10">
    <property type="entry name" value="Ribonuclease Z/Hydroxyacylglutathione hydrolase-like"/>
    <property type="match status" value="1"/>
</dbReference>
<gene>
    <name evidence="4" type="ORF">Pan14r_48660</name>
</gene>
<dbReference type="InterPro" id="IPR022712">
    <property type="entry name" value="Beta_Casp"/>
</dbReference>
<feature type="domain" description="Metallo-beta-lactamase" evidence="2">
    <location>
        <begin position="15"/>
        <end position="230"/>
    </location>
</feature>
<dbReference type="InterPro" id="IPR011108">
    <property type="entry name" value="RMMBL"/>
</dbReference>
<name>A0A5C5YA26_9PLAN</name>
<dbReference type="AlphaFoldDB" id="A0A5C5YA26"/>
<comment type="caution">
    <text evidence="4">The sequence shown here is derived from an EMBL/GenBank/DDBJ whole genome shotgun (WGS) entry which is preliminary data.</text>
</comment>
<sequence>MKLFHHGAHQGVTGSCHQLSWDDGRHSLLVDCGIFQGDEAQKHGGPEIEFPLDGIQSLLLTHVHIDHCGRLPHLMAAGFEQPIYCSPPSAKLLPLVMEDAIRIGFTRSERLIDRFLEAVDALVRPLDYHQWHRIEGDVEIRLRPAGHVLGSTIFEVRLPDGSLVVFSGDLGAGTNPLLNPPTSPPAADLLVLESTYGDRLHPRSDDRQAALESILRKTLQDHGVTIIPAFSLGRTQALLYEMNGIFERLQSEGGQSLLHRVDVLIDSPLASRFTALYDDLQDYWSEEAQHLMKTDDQPLVFENLVKIGDHNEHQDTLNYIARTELPAIVIAGSGMCTGGRVVNYLKRFLDDPRTDIVFCGYQASGTPGQVLQRGAHWLRLDGKKYHVAADVHQLSGYSAHADQADLIEFVDQFESAPKRIRLVHGDYQPKRTLAKKLTEKGYQVDDF</sequence>
<dbReference type="Pfam" id="PF00753">
    <property type="entry name" value="Lactamase_B"/>
    <property type="match status" value="1"/>
</dbReference>
<dbReference type="SUPFAM" id="SSF56281">
    <property type="entry name" value="Metallo-hydrolase/oxidoreductase"/>
    <property type="match status" value="1"/>
</dbReference>
<evidence type="ECO:0000313" key="5">
    <source>
        <dbReference type="Proteomes" id="UP000317238"/>
    </source>
</evidence>
<dbReference type="InterPro" id="IPR050698">
    <property type="entry name" value="MBL"/>
</dbReference>
<accession>A0A5C5YA26</accession>
<dbReference type="CDD" id="cd16295">
    <property type="entry name" value="TTHA0252-CPSF-like_MBL-fold"/>
    <property type="match status" value="1"/>
</dbReference>
<dbReference type="EC" id="3.1.-.-" evidence="4"/>
<dbReference type="SMART" id="SM00849">
    <property type="entry name" value="Lactamase_B"/>
    <property type="match status" value="1"/>
</dbReference>
<evidence type="ECO:0000256" key="1">
    <source>
        <dbReference type="ARBA" id="ARBA00022801"/>
    </source>
</evidence>
<organism evidence="4 5">
    <name type="scientific">Crateriforma conspicua</name>
    <dbReference type="NCBI Taxonomy" id="2527996"/>
    <lineage>
        <taxon>Bacteria</taxon>
        <taxon>Pseudomonadati</taxon>
        <taxon>Planctomycetota</taxon>
        <taxon>Planctomycetia</taxon>
        <taxon>Planctomycetales</taxon>
        <taxon>Planctomycetaceae</taxon>
        <taxon>Crateriforma</taxon>
    </lineage>
</organism>
<evidence type="ECO:0000259" key="3">
    <source>
        <dbReference type="SMART" id="SM01027"/>
    </source>
</evidence>
<evidence type="ECO:0000259" key="2">
    <source>
        <dbReference type="SMART" id="SM00849"/>
    </source>
</evidence>
<dbReference type="PANTHER" id="PTHR11203">
    <property type="entry name" value="CLEAVAGE AND POLYADENYLATION SPECIFICITY FACTOR FAMILY MEMBER"/>
    <property type="match status" value="1"/>
</dbReference>
<protein>
    <submittedName>
        <fullName evidence="4">Ribonuclease</fullName>
        <ecNumber evidence="4">3.1.-.-</ecNumber>
    </submittedName>
</protein>
<feature type="domain" description="Beta-Casp" evidence="3">
    <location>
        <begin position="235"/>
        <end position="371"/>
    </location>
</feature>